<evidence type="ECO:0000256" key="10">
    <source>
        <dbReference type="ARBA" id="ARBA00023170"/>
    </source>
</evidence>
<keyword evidence="10" id="KW-0675">Receptor</keyword>
<reference evidence="14" key="1">
    <citation type="submission" date="2025-08" db="UniProtKB">
        <authorList>
            <consortium name="Ensembl"/>
        </authorList>
    </citation>
    <scope>IDENTIFICATION</scope>
</reference>
<evidence type="ECO:0000313" key="14">
    <source>
        <dbReference type="Ensembl" id="ENSCLAP00000005957.1"/>
    </source>
</evidence>
<keyword evidence="6" id="KW-0552">Olfaction</keyword>
<dbReference type="GO" id="GO:0005886">
    <property type="term" value="C:plasma membrane"/>
    <property type="evidence" value="ECO:0007669"/>
    <property type="project" value="UniProtKB-SubCell"/>
</dbReference>
<dbReference type="FunFam" id="1.20.1070.10:FF:000015">
    <property type="entry name" value="Olfactory receptor"/>
    <property type="match status" value="1"/>
</dbReference>
<dbReference type="FunFam" id="1.10.1220.70:FF:000001">
    <property type="entry name" value="Olfactory receptor"/>
    <property type="match status" value="1"/>
</dbReference>
<dbReference type="GO" id="GO:0004930">
    <property type="term" value="F:G protein-coupled receptor activity"/>
    <property type="evidence" value="ECO:0007669"/>
    <property type="project" value="UniProtKB-KW"/>
</dbReference>
<feature type="transmembrane region" description="Helical" evidence="13">
    <location>
        <begin position="153"/>
        <end position="174"/>
    </location>
</feature>
<comment type="subcellular location">
    <subcellularLocation>
        <location evidence="1">Cell membrane</location>
        <topology evidence="1">Multi-pass membrane protein</topology>
    </subcellularLocation>
</comment>
<evidence type="ECO:0000256" key="7">
    <source>
        <dbReference type="ARBA" id="ARBA00022989"/>
    </source>
</evidence>
<evidence type="ECO:0000256" key="6">
    <source>
        <dbReference type="ARBA" id="ARBA00022725"/>
    </source>
</evidence>
<dbReference type="InterPro" id="IPR050516">
    <property type="entry name" value="Olfactory_GPCR"/>
</dbReference>
<protein>
    <submittedName>
        <fullName evidence="14">Uncharacterized protein</fullName>
    </submittedName>
</protein>
<dbReference type="OMA" id="MLCDFFK"/>
<keyword evidence="11" id="KW-0807">Transducer</keyword>
<evidence type="ECO:0000256" key="13">
    <source>
        <dbReference type="SAM" id="Phobius"/>
    </source>
</evidence>
<dbReference type="InterPro" id="IPR000725">
    <property type="entry name" value="Olfact_rcpt"/>
</dbReference>
<keyword evidence="9 13" id="KW-0472">Membrane</keyword>
<evidence type="ECO:0000256" key="12">
    <source>
        <dbReference type="ARBA" id="ARBA00053672"/>
    </source>
</evidence>
<name>A0A8C2UWU3_CHILA</name>
<evidence type="ECO:0000256" key="9">
    <source>
        <dbReference type="ARBA" id="ARBA00023136"/>
    </source>
</evidence>
<feature type="transmembrane region" description="Helical" evidence="13">
    <location>
        <begin position="120"/>
        <end position="141"/>
    </location>
</feature>
<evidence type="ECO:0000313" key="15">
    <source>
        <dbReference type="Proteomes" id="UP000694398"/>
    </source>
</evidence>
<evidence type="ECO:0000256" key="8">
    <source>
        <dbReference type="ARBA" id="ARBA00023040"/>
    </source>
</evidence>
<sequence length="296" mass="31563">MTLGKNISTMTGFILLGFSEPRVLQGVLFVVFRPHLHPPCTSSLESCPLLRSHIPPLAPNMLCDFLWEPKAISFVGCAAQFFFFAGMGGAACCLPAAMAYDRCAATSSPLLYPSLMPPDTCLGMAMAACAAGLLTGLAQTSSIFQLRFCGPRVMNHVFCDLPPLLALACSSTFLGQVANLLVGCAAGGTSALLVLVSYGYVIVAVMKIHTAQGRMKAFNTRAPHLTAVLLFYGSGLFSHLHSSSGSSRDKDKVVSMLCGAVSPMLNPITYSLRNKDIKDALQKLKGWRKHIALSVL</sequence>
<organism evidence="14 15">
    <name type="scientific">Chinchilla lanigera</name>
    <name type="common">Long-tailed chinchilla</name>
    <name type="synonym">Chinchilla villidera</name>
    <dbReference type="NCBI Taxonomy" id="34839"/>
    <lineage>
        <taxon>Eukaryota</taxon>
        <taxon>Metazoa</taxon>
        <taxon>Chordata</taxon>
        <taxon>Craniata</taxon>
        <taxon>Vertebrata</taxon>
        <taxon>Euteleostomi</taxon>
        <taxon>Mammalia</taxon>
        <taxon>Eutheria</taxon>
        <taxon>Euarchontoglires</taxon>
        <taxon>Glires</taxon>
        <taxon>Rodentia</taxon>
        <taxon>Hystricomorpha</taxon>
        <taxon>Chinchillidae</taxon>
        <taxon>Chinchilla</taxon>
    </lineage>
</organism>
<keyword evidence="15" id="KW-1185">Reference proteome</keyword>
<evidence type="ECO:0000256" key="11">
    <source>
        <dbReference type="ARBA" id="ARBA00023224"/>
    </source>
</evidence>
<evidence type="ECO:0000256" key="1">
    <source>
        <dbReference type="ARBA" id="ARBA00004651"/>
    </source>
</evidence>
<keyword evidence="5 13" id="KW-0812">Transmembrane</keyword>
<dbReference type="GO" id="GO:0004984">
    <property type="term" value="F:olfactory receptor activity"/>
    <property type="evidence" value="ECO:0007669"/>
    <property type="project" value="InterPro"/>
</dbReference>
<keyword evidence="8" id="KW-0297">G-protein coupled receptor</keyword>
<dbReference type="SUPFAM" id="SSF81321">
    <property type="entry name" value="Family A G protein-coupled receptor-like"/>
    <property type="match status" value="1"/>
</dbReference>
<accession>A0A8C2UWU3</accession>
<comment type="similarity">
    <text evidence="2">Belongs to the G-protein coupled receptor 1 family.</text>
</comment>
<dbReference type="AlphaFoldDB" id="A0A8C2UWU3"/>
<comment type="function">
    <text evidence="12">Possible taste receptor.</text>
</comment>
<evidence type="ECO:0000256" key="5">
    <source>
        <dbReference type="ARBA" id="ARBA00022692"/>
    </source>
</evidence>
<dbReference type="Pfam" id="PF13853">
    <property type="entry name" value="7tm_4"/>
    <property type="match status" value="1"/>
</dbReference>
<dbReference type="Ensembl" id="ENSCLAT00000006060.1">
    <property type="protein sequence ID" value="ENSCLAP00000005957.1"/>
    <property type="gene ID" value="ENSCLAG00000004222.1"/>
</dbReference>
<feature type="transmembrane region" description="Helical" evidence="13">
    <location>
        <begin position="71"/>
        <end position="100"/>
    </location>
</feature>
<evidence type="ECO:0000256" key="3">
    <source>
        <dbReference type="ARBA" id="ARBA00022475"/>
    </source>
</evidence>
<dbReference type="PANTHER" id="PTHR26452">
    <property type="entry name" value="OLFACTORY RECEPTOR"/>
    <property type="match status" value="1"/>
</dbReference>
<dbReference type="Proteomes" id="UP000694398">
    <property type="component" value="Unassembled WGS sequence"/>
</dbReference>
<feature type="transmembrane region" description="Helical" evidence="13">
    <location>
        <begin position="180"/>
        <end position="201"/>
    </location>
</feature>
<keyword evidence="7 13" id="KW-1133">Transmembrane helix</keyword>
<reference evidence="14" key="2">
    <citation type="submission" date="2025-09" db="UniProtKB">
        <authorList>
            <consortium name="Ensembl"/>
        </authorList>
    </citation>
    <scope>IDENTIFICATION</scope>
</reference>
<evidence type="ECO:0000256" key="2">
    <source>
        <dbReference type="ARBA" id="ARBA00010663"/>
    </source>
</evidence>
<keyword evidence="4" id="KW-0716">Sensory transduction</keyword>
<dbReference type="Gene3D" id="1.20.1070.10">
    <property type="entry name" value="Rhodopsin 7-helix transmembrane proteins"/>
    <property type="match status" value="1"/>
</dbReference>
<dbReference type="GeneTree" id="ENSGT01150000286988"/>
<proteinExistence type="inferred from homology"/>
<dbReference type="PRINTS" id="PR00245">
    <property type="entry name" value="OLFACTORYR"/>
</dbReference>
<evidence type="ECO:0000256" key="4">
    <source>
        <dbReference type="ARBA" id="ARBA00022606"/>
    </source>
</evidence>
<keyword evidence="3" id="KW-1003">Cell membrane</keyword>